<dbReference type="RefSeq" id="WP_284576196.1">
    <property type="nucleotide sequence ID" value="NZ_JASNVE010000015.1"/>
</dbReference>
<dbReference type="Proteomes" id="UP001243856">
    <property type="component" value="Unassembled WGS sequence"/>
</dbReference>
<evidence type="ECO:0000256" key="1">
    <source>
        <dbReference type="SAM" id="MobiDB-lite"/>
    </source>
</evidence>
<proteinExistence type="predicted"/>
<feature type="transmembrane region" description="Helical" evidence="2">
    <location>
        <begin position="62"/>
        <end position="84"/>
    </location>
</feature>
<feature type="region of interest" description="Disordered" evidence="1">
    <location>
        <begin position="86"/>
        <end position="139"/>
    </location>
</feature>
<name>A0ABT7G4G2_9CORY</name>
<keyword evidence="2" id="KW-1133">Transmembrane helix</keyword>
<evidence type="ECO:0000256" key="2">
    <source>
        <dbReference type="SAM" id="Phobius"/>
    </source>
</evidence>
<reference evidence="3 4" key="1">
    <citation type="submission" date="2023-05" db="EMBL/GenBank/DDBJ databases">
        <title>Metabolic capabilities are highly conserved among human nasal-associated Corynebacterium species in pangenomic analyses.</title>
        <authorList>
            <person name="Tran T.H."/>
            <person name="Roberts A.Q."/>
            <person name="Escapa I.F."/>
            <person name="Gao W."/>
            <person name="Conlan S."/>
            <person name="Kong H."/>
            <person name="Segre J.A."/>
            <person name="Kelly M.S."/>
            <person name="Lemon K.P."/>
        </authorList>
    </citation>
    <scope>NUCLEOTIDE SEQUENCE [LARGE SCALE GENOMIC DNA]</scope>
    <source>
        <strain evidence="3 4">KPL2811</strain>
    </source>
</reference>
<feature type="region of interest" description="Disordered" evidence="1">
    <location>
        <begin position="1"/>
        <end position="43"/>
    </location>
</feature>
<keyword evidence="2" id="KW-0472">Membrane</keyword>
<feature type="compositionally biased region" description="Low complexity" evidence="1">
    <location>
        <begin position="116"/>
        <end position="136"/>
    </location>
</feature>
<keyword evidence="4" id="KW-1185">Reference proteome</keyword>
<evidence type="ECO:0000313" key="4">
    <source>
        <dbReference type="Proteomes" id="UP001243856"/>
    </source>
</evidence>
<accession>A0ABT7G4G2</accession>
<protein>
    <submittedName>
        <fullName evidence="3">Uncharacterized protein</fullName>
    </submittedName>
</protein>
<evidence type="ECO:0000313" key="3">
    <source>
        <dbReference type="EMBL" id="MDK4301348.1"/>
    </source>
</evidence>
<keyword evidence="2" id="KW-0812">Transmembrane</keyword>
<feature type="compositionally biased region" description="Polar residues" evidence="1">
    <location>
        <begin position="1"/>
        <end position="25"/>
    </location>
</feature>
<gene>
    <name evidence="3" type="ORF">QPX45_08885</name>
</gene>
<dbReference type="EMBL" id="JASNVK010000017">
    <property type="protein sequence ID" value="MDK4301348.1"/>
    <property type="molecule type" value="Genomic_DNA"/>
</dbReference>
<feature type="compositionally biased region" description="Polar residues" evidence="1">
    <location>
        <begin position="101"/>
        <end position="111"/>
    </location>
</feature>
<organism evidence="3 4">
    <name type="scientific">Corynebacterium propinquum</name>
    <dbReference type="NCBI Taxonomy" id="43769"/>
    <lineage>
        <taxon>Bacteria</taxon>
        <taxon>Bacillati</taxon>
        <taxon>Actinomycetota</taxon>
        <taxon>Actinomycetes</taxon>
        <taxon>Mycobacteriales</taxon>
        <taxon>Corynebacteriaceae</taxon>
        <taxon>Corynebacterium</taxon>
    </lineage>
</organism>
<comment type="caution">
    <text evidence="3">The sequence shown here is derived from an EMBL/GenBank/DDBJ whole genome shotgun (WGS) entry which is preliminary data.</text>
</comment>
<sequence>MADNNSWGQSGPSSNNNSWGESAPSQAHPETEVFAPATSGKASAQQFPEINDAQGAGKGKRIAVVVGAIVAVLVLAGGITWAAVGFNDSDGEDNTAAGAADSTTKESTPADETNDKSTASSTESSAENTSESKSSEPVQIVLTPEEKCGRYADELAISRQDLLKLYCDGQWLYAAEDNAANRGVFYWVKDNGWKAYSADGNPGPGPAHCYDRSKLKDAGAPKKLMAQLEMCSADSGSGQQANASGSGNSNAGYANMRCDGRWIMIAETVLVSPGGNPNPETDRVQQKFPSSKVIKGDACSSMRSQYEGQDVYAVYFDAGNDVNEVCRLKSQYGGNARSLNNNADFSDPC</sequence>